<organism evidence="2 3">
    <name type="scientific">Roseovarius spongiae</name>
    <dbReference type="NCBI Taxonomy" id="2320272"/>
    <lineage>
        <taxon>Bacteria</taxon>
        <taxon>Pseudomonadati</taxon>
        <taxon>Pseudomonadota</taxon>
        <taxon>Alphaproteobacteria</taxon>
        <taxon>Rhodobacterales</taxon>
        <taxon>Roseobacteraceae</taxon>
        <taxon>Roseovarius</taxon>
    </lineage>
</organism>
<dbReference type="Proteomes" id="UP000281128">
    <property type="component" value="Unassembled WGS sequence"/>
</dbReference>
<comment type="caution">
    <text evidence="2">The sequence shown here is derived from an EMBL/GenBank/DDBJ whole genome shotgun (WGS) entry which is preliminary data.</text>
</comment>
<dbReference type="OrthoDB" id="9797938at2"/>
<proteinExistence type="predicted"/>
<name>A0A3A8BAP3_9RHOB</name>
<dbReference type="Pfam" id="PF01575">
    <property type="entry name" value="MaoC_dehydratas"/>
    <property type="match status" value="1"/>
</dbReference>
<evidence type="ECO:0000259" key="1">
    <source>
        <dbReference type="Pfam" id="PF01575"/>
    </source>
</evidence>
<accession>A0A3A8BAP3</accession>
<evidence type="ECO:0000313" key="3">
    <source>
        <dbReference type="Proteomes" id="UP000281128"/>
    </source>
</evidence>
<dbReference type="InterPro" id="IPR029069">
    <property type="entry name" value="HotDog_dom_sf"/>
</dbReference>
<dbReference type="CDD" id="cd03454">
    <property type="entry name" value="YdeM"/>
    <property type="match status" value="1"/>
</dbReference>
<gene>
    <name evidence="2" type="ORF">D6850_01590</name>
</gene>
<dbReference type="Gene3D" id="3.10.129.10">
    <property type="entry name" value="Hotdog Thioesterase"/>
    <property type="match status" value="1"/>
</dbReference>
<dbReference type="PANTHER" id="PTHR43664:SF1">
    <property type="entry name" value="BETA-METHYLMALYL-COA DEHYDRATASE"/>
    <property type="match status" value="1"/>
</dbReference>
<dbReference type="AlphaFoldDB" id="A0A3A8BAP3"/>
<dbReference type="PANTHER" id="PTHR43664">
    <property type="entry name" value="MONOAMINE OXIDASE-RELATED"/>
    <property type="match status" value="1"/>
</dbReference>
<sequence>MYLDDLHEGFTFETAAKALPLEDILAFARQWDPQPFHIDAEAAAATPFGGIIASGFHTLLTAFTLTLEADIWTEASLGSPGMDALRFLHPVRPGDVLRCRGTVASVTPSRSRPDRGRSDIDYEVINQDDVVVMTYRATHILRRAG</sequence>
<dbReference type="RefSeq" id="WP_121163277.1">
    <property type="nucleotide sequence ID" value="NZ_RAPE01000001.1"/>
</dbReference>
<dbReference type="SUPFAM" id="SSF54637">
    <property type="entry name" value="Thioesterase/thiol ester dehydrase-isomerase"/>
    <property type="match status" value="1"/>
</dbReference>
<dbReference type="InterPro" id="IPR052342">
    <property type="entry name" value="MCH/BMMD"/>
</dbReference>
<keyword evidence="3" id="KW-1185">Reference proteome</keyword>
<feature type="domain" description="MaoC-like" evidence="1">
    <location>
        <begin position="21"/>
        <end position="109"/>
    </location>
</feature>
<dbReference type="EMBL" id="RAPE01000001">
    <property type="protein sequence ID" value="RKF16282.1"/>
    <property type="molecule type" value="Genomic_DNA"/>
</dbReference>
<dbReference type="InterPro" id="IPR002539">
    <property type="entry name" value="MaoC-like_dom"/>
</dbReference>
<protein>
    <submittedName>
        <fullName evidence="2">MaoC family dehydratase</fullName>
    </submittedName>
</protein>
<reference evidence="2 3" key="1">
    <citation type="submission" date="2018-09" db="EMBL/GenBank/DDBJ databases">
        <title>Roseovarius spongiae sp. nov., isolated from a marine sponge.</title>
        <authorList>
            <person name="Zhuang L."/>
            <person name="Luo L."/>
        </authorList>
    </citation>
    <scope>NUCLEOTIDE SEQUENCE [LARGE SCALE GENOMIC DNA]</scope>
    <source>
        <strain evidence="2 3">HN-E21</strain>
    </source>
</reference>
<evidence type="ECO:0000313" key="2">
    <source>
        <dbReference type="EMBL" id="RKF16282.1"/>
    </source>
</evidence>